<dbReference type="InterPro" id="IPR058625">
    <property type="entry name" value="MdtA-like_BSH"/>
</dbReference>
<dbReference type="PANTHER" id="PTHR30158">
    <property type="entry name" value="ACRA/E-RELATED COMPONENT OF DRUG EFFLUX TRANSPORTER"/>
    <property type="match status" value="1"/>
</dbReference>
<evidence type="ECO:0000256" key="2">
    <source>
        <dbReference type="SAM" id="SignalP"/>
    </source>
</evidence>
<dbReference type="Gene3D" id="1.10.287.470">
    <property type="entry name" value="Helix hairpin bin"/>
    <property type="match status" value="1"/>
</dbReference>
<reference evidence="5" key="2">
    <citation type="journal article" date="2021" name="PeerJ">
        <title>Extensive microbial diversity within the chicken gut microbiome revealed by metagenomics and culture.</title>
        <authorList>
            <person name="Gilroy R."/>
            <person name="Ravi A."/>
            <person name="Getino M."/>
            <person name="Pursley I."/>
            <person name="Horton D.L."/>
            <person name="Alikhan N.F."/>
            <person name="Baker D."/>
            <person name="Gharbi K."/>
            <person name="Hall N."/>
            <person name="Watson M."/>
            <person name="Adriaenssens E.M."/>
            <person name="Foster-Nyarko E."/>
            <person name="Jarju S."/>
            <person name="Secka A."/>
            <person name="Antonio M."/>
            <person name="Oren A."/>
            <person name="Chaudhuri R.R."/>
            <person name="La Ragione R."/>
            <person name="Hildebrand F."/>
            <person name="Pallen M.J."/>
        </authorList>
    </citation>
    <scope>NUCLEOTIDE SEQUENCE</scope>
    <source>
        <strain evidence="5">D3-1215</strain>
    </source>
</reference>
<feature type="domain" description="Multidrug resistance protein MdtA-like beta-barrel" evidence="4">
    <location>
        <begin position="234"/>
        <end position="286"/>
    </location>
</feature>
<dbReference type="InterPro" id="IPR006143">
    <property type="entry name" value="RND_pump_MFP"/>
</dbReference>
<dbReference type="AlphaFoldDB" id="A0A9D9EGU8"/>
<accession>A0A9D9EGU8</accession>
<evidence type="ECO:0000259" key="3">
    <source>
        <dbReference type="Pfam" id="PF25917"/>
    </source>
</evidence>
<reference evidence="5" key="1">
    <citation type="submission" date="2020-10" db="EMBL/GenBank/DDBJ databases">
        <authorList>
            <person name="Gilroy R."/>
        </authorList>
    </citation>
    <scope>NUCLEOTIDE SEQUENCE</scope>
    <source>
        <strain evidence="5">D3-1215</strain>
    </source>
</reference>
<dbReference type="GO" id="GO:0005886">
    <property type="term" value="C:plasma membrane"/>
    <property type="evidence" value="ECO:0007669"/>
    <property type="project" value="TreeGrafter"/>
</dbReference>
<dbReference type="Pfam" id="PF25917">
    <property type="entry name" value="BSH_RND"/>
    <property type="match status" value="1"/>
</dbReference>
<dbReference type="Pfam" id="PF25944">
    <property type="entry name" value="Beta-barrel_RND"/>
    <property type="match status" value="1"/>
</dbReference>
<organism evidence="5 6">
    <name type="scientific">Candidatus Enterocola intestinipullorum</name>
    <dbReference type="NCBI Taxonomy" id="2840783"/>
    <lineage>
        <taxon>Bacteria</taxon>
        <taxon>Pseudomonadati</taxon>
        <taxon>Bacteroidota</taxon>
        <taxon>Bacteroidia</taxon>
        <taxon>Bacteroidales</taxon>
        <taxon>Candidatus Enterocola</taxon>
    </lineage>
</organism>
<feature type="signal peptide" evidence="2">
    <location>
        <begin position="1"/>
        <end position="20"/>
    </location>
</feature>
<comment type="caution">
    <text evidence="5">The sequence shown here is derived from an EMBL/GenBank/DDBJ whole genome shotgun (WGS) entry which is preliminary data.</text>
</comment>
<name>A0A9D9EGU8_9BACT</name>
<dbReference type="InterPro" id="IPR058626">
    <property type="entry name" value="MdtA-like_b-barrel"/>
</dbReference>
<protein>
    <submittedName>
        <fullName evidence="5">Efflux RND transporter periplasmic adaptor subunit</fullName>
    </submittedName>
</protein>
<sequence length="383" mass="41104">MNIRHYKLFVVAASAAIALAAVSCDSKQTKSSAGTPEYEIMTLDTTSAVAYIEYSTVIQSNTLVEIRPNVSGYLEKIAKNEGESVRKGELIFKIRDADYVASVNAANAAVKSAEAAEANAALEVRKLTPLVQKGITSPFELESAKSNHDAAVAALQQAKANYDNALITLGYTEICAPVDGVLGRIYVREGSLVSPNAAEALTTVSSFGDISAYFTFDEKNLTSQRHKMMFADEENGRNKAVVELVLADGTLYSHKGHLERASGIIDRTTGSIQMKAIFPNPDNEVLSGSSGLLRFPLTYKGCIVIPQNATYELQDKTMAFVVNDDNSVTRKVINIEGVSGQNYVVSNLPTGTRIVVEGVDKLKDGMVIMPKEDGAASDSTAVK</sequence>
<evidence type="ECO:0000313" key="5">
    <source>
        <dbReference type="EMBL" id="MBO8447037.1"/>
    </source>
</evidence>
<dbReference type="SUPFAM" id="SSF111369">
    <property type="entry name" value="HlyD-like secretion proteins"/>
    <property type="match status" value="1"/>
</dbReference>
<dbReference type="Gene3D" id="2.40.30.170">
    <property type="match status" value="1"/>
</dbReference>
<dbReference type="GO" id="GO:0022857">
    <property type="term" value="F:transmembrane transporter activity"/>
    <property type="evidence" value="ECO:0007669"/>
    <property type="project" value="InterPro"/>
</dbReference>
<gene>
    <name evidence="5" type="ORF">IAC32_04760</name>
</gene>
<feature type="chain" id="PRO_5038609155" evidence="2">
    <location>
        <begin position="21"/>
        <end position="383"/>
    </location>
</feature>
<dbReference type="Proteomes" id="UP000823637">
    <property type="component" value="Unassembled WGS sequence"/>
</dbReference>
<evidence type="ECO:0000256" key="1">
    <source>
        <dbReference type="ARBA" id="ARBA00009477"/>
    </source>
</evidence>
<dbReference type="NCBIfam" id="TIGR01730">
    <property type="entry name" value="RND_mfp"/>
    <property type="match status" value="1"/>
</dbReference>
<evidence type="ECO:0000313" key="6">
    <source>
        <dbReference type="Proteomes" id="UP000823637"/>
    </source>
</evidence>
<dbReference type="Gene3D" id="2.40.420.20">
    <property type="match status" value="1"/>
</dbReference>
<dbReference type="EMBL" id="JADIMR010000072">
    <property type="protein sequence ID" value="MBO8447037.1"/>
    <property type="molecule type" value="Genomic_DNA"/>
</dbReference>
<dbReference type="PANTHER" id="PTHR30158:SF23">
    <property type="entry name" value="MULTIDRUG RESISTANCE PROTEIN MEXA"/>
    <property type="match status" value="1"/>
</dbReference>
<dbReference type="PROSITE" id="PS51257">
    <property type="entry name" value="PROKAR_LIPOPROTEIN"/>
    <property type="match status" value="1"/>
</dbReference>
<evidence type="ECO:0000259" key="4">
    <source>
        <dbReference type="Pfam" id="PF25944"/>
    </source>
</evidence>
<comment type="similarity">
    <text evidence="1">Belongs to the membrane fusion protein (MFP) (TC 8.A.1) family.</text>
</comment>
<dbReference type="Gene3D" id="2.40.50.100">
    <property type="match status" value="1"/>
</dbReference>
<dbReference type="GO" id="GO:0046677">
    <property type="term" value="P:response to antibiotic"/>
    <property type="evidence" value="ECO:0007669"/>
    <property type="project" value="TreeGrafter"/>
</dbReference>
<proteinExistence type="inferred from homology"/>
<keyword evidence="2" id="KW-0732">Signal</keyword>
<feature type="domain" description="Multidrug resistance protein MdtA-like barrel-sandwich hybrid" evidence="3">
    <location>
        <begin position="64"/>
        <end position="204"/>
    </location>
</feature>